<sequence length="615" mass="67188">MEISSGVIYETQFPVLNCSSSKSMGVDGARGSERHVDLIETLEAATVPNYDHLLIDASDGPAARQIKELNAEIRMLRKNLEAKAPLVQSEQEVDVDSILPESFELSLSNGSKFNIKVWYPWRPLKCEKCMVFGHKTCQVVNLDVQTKVWQVKGKAAVVPSEPTVPAFVTAAMVPQLPLISVPPAVTTAGDNGSASLGGKSIENVDTDVVAQKRSSLAPSTSHGTMVDQPFPETSNQFAILRGGDAVGENNIILPSEDELTAITVNNVSPEVPKKKGQRKGQANATLDKGGKPSNGGSDHPGKGGGDQLMVTEISTVDGKGNFVLSLVYGHNKSIDRRVLWSEMRNICSVVGSRPWIQLGDFNSVRSISERLDGFDVSAATEFNECLNDIFHDDMPAKGFWFTWSNKRGGSGANKSCIDRVTTNTQWLATFPSAEAVFHAPGVSDHCPVTVTMVHGVPLRRPFKFFNFWLKNSGFKDTLIRSWNMMTEGGPMFRLSAKLKRLKLDLKQLNLSCYSNISKRVMEAKAELVAVQQQCFTTPHDIELCNNERALLSKARNTILSLTDSDGNTLEEPEAIKKEILDYYIGLLGTSFVGKVDATAQLSLAIQSKIKHCGSR</sequence>
<dbReference type="EMBL" id="CM037152">
    <property type="protein sequence ID" value="KAH7833020.1"/>
    <property type="molecule type" value="Genomic_DNA"/>
</dbReference>
<evidence type="ECO:0000313" key="1">
    <source>
        <dbReference type="EMBL" id="KAH7833020.1"/>
    </source>
</evidence>
<keyword evidence="2" id="KW-1185">Reference proteome</keyword>
<name>A0ACB7WWX0_9ERIC</name>
<proteinExistence type="predicted"/>
<comment type="caution">
    <text evidence="1">The sequence shown here is derived from an EMBL/GenBank/DDBJ whole genome shotgun (WGS) entry which is preliminary data.</text>
</comment>
<accession>A0ACB7WWX0</accession>
<gene>
    <name evidence="1" type="ORF">Vadar_002410</name>
</gene>
<evidence type="ECO:0000313" key="2">
    <source>
        <dbReference type="Proteomes" id="UP000828048"/>
    </source>
</evidence>
<reference evidence="1 2" key="1">
    <citation type="journal article" date="2021" name="Hortic Res">
        <title>High-quality reference genome and annotation aids understanding of berry development for evergreen blueberry (Vaccinium darrowii).</title>
        <authorList>
            <person name="Yu J."/>
            <person name="Hulse-Kemp A.M."/>
            <person name="Babiker E."/>
            <person name="Staton M."/>
        </authorList>
    </citation>
    <scope>NUCLEOTIDE SEQUENCE [LARGE SCALE GENOMIC DNA]</scope>
    <source>
        <strain evidence="2">cv. NJ 8807/NJ 8810</strain>
        <tissue evidence="1">Young leaf</tissue>
    </source>
</reference>
<protein>
    <submittedName>
        <fullName evidence="1">Uncharacterized protein</fullName>
    </submittedName>
</protein>
<organism evidence="1 2">
    <name type="scientific">Vaccinium darrowii</name>
    <dbReference type="NCBI Taxonomy" id="229202"/>
    <lineage>
        <taxon>Eukaryota</taxon>
        <taxon>Viridiplantae</taxon>
        <taxon>Streptophyta</taxon>
        <taxon>Embryophyta</taxon>
        <taxon>Tracheophyta</taxon>
        <taxon>Spermatophyta</taxon>
        <taxon>Magnoliopsida</taxon>
        <taxon>eudicotyledons</taxon>
        <taxon>Gunneridae</taxon>
        <taxon>Pentapetalae</taxon>
        <taxon>asterids</taxon>
        <taxon>Ericales</taxon>
        <taxon>Ericaceae</taxon>
        <taxon>Vaccinioideae</taxon>
        <taxon>Vaccinieae</taxon>
        <taxon>Vaccinium</taxon>
    </lineage>
</organism>
<dbReference type="Proteomes" id="UP000828048">
    <property type="component" value="Chromosome 2"/>
</dbReference>